<keyword evidence="2" id="KW-1185">Reference proteome</keyword>
<dbReference type="OrthoDB" id="9775346at2"/>
<dbReference type="PANTHER" id="PTHR34070:SF1">
    <property type="entry name" value="DNA ALKYLATION REPAIR PROTEIN"/>
    <property type="match status" value="1"/>
</dbReference>
<dbReference type="InterPro" id="IPR016024">
    <property type="entry name" value="ARM-type_fold"/>
</dbReference>
<dbReference type="AlphaFoldDB" id="A0A845LES4"/>
<dbReference type="RefSeq" id="WP_161261512.1">
    <property type="nucleotide sequence ID" value="NZ_JAFBDC010000004.1"/>
</dbReference>
<dbReference type="Gene3D" id="1.25.40.290">
    <property type="entry name" value="ARM repeat domains"/>
    <property type="match status" value="1"/>
</dbReference>
<protein>
    <submittedName>
        <fullName evidence="1">DNA alkylation repair protein</fullName>
    </submittedName>
</protein>
<name>A0A845LES4_HELGE</name>
<dbReference type="InterPro" id="IPR014825">
    <property type="entry name" value="DNA_alkylation"/>
</dbReference>
<reference evidence="1 2" key="1">
    <citation type="submission" date="2020-01" db="EMBL/GenBank/DDBJ databases">
        <title>Whole genome sequence of Heliobacterium gestii DSM 11169.</title>
        <authorList>
            <person name="Kyndt J.A."/>
            <person name="Meyer T.E."/>
        </authorList>
    </citation>
    <scope>NUCLEOTIDE SEQUENCE [LARGE SCALE GENOMIC DNA]</scope>
    <source>
        <strain evidence="1 2">DSM 11169</strain>
    </source>
</reference>
<dbReference type="PANTHER" id="PTHR34070">
    <property type="entry name" value="ARMADILLO-TYPE FOLD"/>
    <property type="match status" value="1"/>
</dbReference>
<proteinExistence type="predicted"/>
<dbReference type="EMBL" id="WXEX01000005">
    <property type="protein sequence ID" value="MZP42945.1"/>
    <property type="molecule type" value="Genomic_DNA"/>
</dbReference>
<evidence type="ECO:0000313" key="2">
    <source>
        <dbReference type="Proteomes" id="UP000471031"/>
    </source>
</evidence>
<dbReference type="CDD" id="cd07064">
    <property type="entry name" value="AlkD_like_1"/>
    <property type="match status" value="1"/>
</dbReference>
<accession>A0A845LES4</accession>
<dbReference type="SUPFAM" id="SSF48371">
    <property type="entry name" value="ARM repeat"/>
    <property type="match status" value="1"/>
</dbReference>
<comment type="caution">
    <text evidence="1">The sequence shown here is derived from an EMBL/GenBank/DDBJ whole genome shotgun (WGS) entry which is preliminary data.</text>
</comment>
<sequence length="222" mass="26372">MNPYVQRLIELYSQHANHEKAKWAKDYMRNQFDFLGIPSPLRRTLNKQFMKEHGVPAGSFLKKVVVACWELPEREYQYAALDLLLKNKETVTPDDMRWLEGLLVKKSWWDTIDVLSPHVIGSMLVRFSELIPGYPEKWINNENIWMQRSAILYQLYYKEKTDEERLYRYILHRANSDEFFVQKAIGWALRQYARTAPVSVKSFVLAHELKPLSRREALKHIG</sequence>
<organism evidence="1 2">
    <name type="scientific">Heliomicrobium gestii</name>
    <name type="common">Heliobacterium gestii</name>
    <dbReference type="NCBI Taxonomy" id="2699"/>
    <lineage>
        <taxon>Bacteria</taxon>
        <taxon>Bacillati</taxon>
        <taxon>Bacillota</taxon>
        <taxon>Clostridia</taxon>
        <taxon>Eubacteriales</taxon>
        <taxon>Heliobacteriaceae</taxon>
        <taxon>Heliomicrobium</taxon>
    </lineage>
</organism>
<dbReference type="Proteomes" id="UP000471031">
    <property type="component" value="Unassembled WGS sequence"/>
</dbReference>
<dbReference type="Gene3D" id="1.20.1660.10">
    <property type="entry name" value="Hypothetical protein (EF3068)"/>
    <property type="match status" value="1"/>
</dbReference>
<gene>
    <name evidence="1" type="ORF">GTO89_07830</name>
</gene>
<evidence type="ECO:0000313" key="1">
    <source>
        <dbReference type="EMBL" id="MZP42945.1"/>
    </source>
</evidence>
<dbReference type="Pfam" id="PF08713">
    <property type="entry name" value="DNA_alkylation"/>
    <property type="match status" value="1"/>
</dbReference>